<dbReference type="PROSITE" id="PS50088">
    <property type="entry name" value="ANK_REPEAT"/>
    <property type="match status" value="6"/>
</dbReference>
<dbReference type="Proteomes" id="UP000321245">
    <property type="component" value="Unassembled WGS sequence"/>
</dbReference>
<dbReference type="PANTHER" id="PTHR24198:SF165">
    <property type="entry name" value="ANKYRIN REPEAT-CONTAINING PROTEIN-RELATED"/>
    <property type="match status" value="1"/>
</dbReference>
<organism evidence="5 6">
    <name type="scientific">Empedobacter brevis NBRC 14943 = ATCC 43319</name>
    <dbReference type="NCBI Taxonomy" id="1218108"/>
    <lineage>
        <taxon>Bacteria</taxon>
        <taxon>Pseudomonadati</taxon>
        <taxon>Bacteroidota</taxon>
        <taxon>Flavobacteriia</taxon>
        <taxon>Flavobacteriales</taxon>
        <taxon>Weeksellaceae</taxon>
        <taxon>Empedobacter</taxon>
    </lineage>
</organism>
<dbReference type="PANTHER" id="PTHR24198">
    <property type="entry name" value="ANKYRIN REPEAT AND PROTEIN KINASE DOMAIN-CONTAINING PROTEIN"/>
    <property type="match status" value="1"/>
</dbReference>
<evidence type="ECO:0000256" key="3">
    <source>
        <dbReference type="PROSITE-ProRule" id="PRU00023"/>
    </source>
</evidence>
<keyword evidence="6" id="KW-1185">Reference proteome</keyword>
<dbReference type="PROSITE" id="PS50297">
    <property type="entry name" value="ANK_REP_REGION"/>
    <property type="match status" value="6"/>
</dbReference>
<feature type="repeat" description="ANK" evidence="3">
    <location>
        <begin position="257"/>
        <end position="290"/>
    </location>
</feature>
<feature type="repeat" description="ANK" evidence="3">
    <location>
        <begin position="396"/>
        <end position="428"/>
    </location>
</feature>
<dbReference type="InterPro" id="IPR002110">
    <property type="entry name" value="Ankyrin_rpt"/>
</dbReference>
<evidence type="ECO:0000313" key="6">
    <source>
        <dbReference type="Proteomes" id="UP000321245"/>
    </source>
</evidence>
<feature type="repeat" description="ANK" evidence="3">
    <location>
        <begin position="89"/>
        <end position="121"/>
    </location>
</feature>
<evidence type="ECO:0000256" key="2">
    <source>
        <dbReference type="ARBA" id="ARBA00023043"/>
    </source>
</evidence>
<dbReference type="Gene3D" id="1.25.40.20">
    <property type="entry name" value="Ankyrin repeat-containing domain"/>
    <property type="match status" value="3"/>
</dbReference>
<feature type="signal peptide" evidence="4">
    <location>
        <begin position="1"/>
        <end position="18"/>
    </location>
</feature>
<feature type="repeat" description="ANK" evidence="3">
    <location>
        <begin position="324"/>
        <end position="356"/>
    </location>
</feature>
<evidence type="ECO:0000256" key="4">
    <source>
        <dbReference type="SAM" id="SignalP"/>
    </source>
</evidence>
<feature type="chain" id="PRO_5021828183" evidence="4">
    <location>
        <begin position="19"/>
        <end position="488"/>
    </location>
</feature>
<keyword evidence="2 3" id="KW-0040">ANK repeat</keyword>
<evidence type="ECO:0000313" key="5">
    <source>
        <dbReference type="EMBL" id="GEM50904.1"/>
    </source>
</evidence>
<keyword evidence="1" id="KW-0677">Repeat</keyword>
<proteinExistence type="predicted"/>
<keyword evidence="4" id="KW-0732">Signal</keyword>
<feature type="repeat" description="ANK" evidence="3">
    <location>
        <begin position="429"/>
        <end position="462"/>
    </location>
</feature>
<dbReference type="InterPro" id="IPR036770">
    <property type="entry name" value="Ankyrin_rpt-contain_sf"/>
</dbReference>
<dbReference type="SUPFAM" id="SSF48403">
    <property type="entry name" value="Ankyrin repeat"/>
    <property type="match status" value="2"/>
</dbReference>
<dbReference type="AlphaFoldDB" id="A0A511NDK9"/>
<dbReference type="Pfam" id="PF12796">
    <property type="entry name" value="Ank_2"/>
    <property type="match status" value="2"/>
</dbReference>
<dbReference type="GeneID" id="84649353"/>
<gene>
    <name evidence="5" type="ORF">EB1_06940</name>
</gene>
<dbReference type="PRINTS" id="PR01415">
    <property type="entry name" value="ANKYRIN"/>
</dbReference>
<accession>A0A511NDK9</accession>
<dbReference type="RefSeq" id="WP_019974643.1">
    <property type="nucleotide sequence ID" value="NZ_BJXC01000003.1"/>
</dbReference>
<feature type="repeat" description="ANK" evidence="3">
    <location>
        <begin position="191"/>
        <end position="216"/>
    </location>
</feature>
<reference evidence="5 6" key="1">
    <citation type="submission" date="2019-07" db="EMBL/GenBank/DDBJ databases">
        <title>Whole genome shotgun sequence of Empedobacter brevis NBRC 14943.</title>
        <authorList>
            <person name="Hosoyama A."/>
            <person name="Uohara A."/>
            <person name="Ohji S."/>
            <person name="Ichikawa N."/>
        </authorList>
    </citation>
    <scope>NUCLEOTIDE SEQUENCE [LARGE SCALE GENOMIC DNA]</scope>
    <source>
        <strain evidence="5 6">NBRC 14943</strain>
    </source>
</reference>
<dbReference type="OrthoDB" id="2575953at2"/>
<dbReference type="SMART" id="SM00248">
    <property type="entry name" value="ANK"/>
    <property type="match status" value="9"/>
</dbReference>
<evidence type="ECO:0000256" key="1">
    <source>
        <dbReference type="ARBA" id="ARBA00022737"/>
    </source>
</evidence>
<comment type="caution">
    <text evidence="5">The sequence shown here is derived from an EMBL/GenBank/DDBJ whole genome shotgun (WGS) entry which is preliminary data.</text>
</comment>
<protein>
    <submittedName>
        <fullName evidence="5">Uncharacterized protein</fullName>
    </submittedName>
</protein>
<dbReference type="Pfam" id="PF13637">
    <property type="entry name" value="Ank_4"/>
    <property type="match status" value="2"/>
</dbReference>
<dbReference type="STRING" id="1218108.GCA_000382425_01134"/>
<sequence length="488" mass="53008">MKKIFFTAAILLTSFLQAQTNTMLNGDFWKKNPDISVVKGEIAKGNNPAEANRGNHDVVSMAINNGADFETIKFLIDQPGNSVTKNTHDGRQYIHWAANKGNLALVNYLIQKGSDLNRTDDKGATPLAFAAGLGQTNPEIYNAFFAAGIQPKQKYSNGETILLMAIGSDKDLKLTEYLTTKGLSLKDVDASGRTAFDYAAKNGNIELLKTLISKGVKPTNAALIFASKGTRFASTNLDTYKYLIEEVKLSPISKGENGETVLHNIINKKDQKEIINYFIEKGVDVNTVDKDGNNVLMIAAGSANLDAVKQIAAKTKDINTVNAKGETALFTAVQKGSPEVVSYLIEKGAKTNVKAKDGNLGVYLIHSYKKENANEFSEKLSILSKNGVNLSAPQADGSTLYHTAVTKNDLGLLKSLVALNIDVNAQNEDNMTALHRAALVAKDDVILKYLLSIGAKKELKTEFDETAYDLASENETLTENNISIDFLK</sequence>
<name>A0A511NDK9_9FLAO</name>
<dbReference type="EMBL" id="BJXC01000003">
    <property type="protein sequence ID" value="GEM50904.1"/>
    <property type="molecule type" value="Genomic_DNA"/>
</dbReference>